<feature type="region of interest" description="Disordered" evidence="1">
    <location>
        <begin position="147"/>
        <end position="193"/>
    </location>
</feature>
<comment type="caution">
    <text evidence="2">The sequence shown here is derived from an EMBL/GenBank/DDBJ whole genome shotgun (WGS) entry which is preliminary data.</text>
</comment>
<evidence type="ECO:0000256" key="1">
    <source>
        <dbReference type="SAM" id="MobiDB-lite"/>
    </source>
</evidence>
<evidence type="ECO:0008006" key="4">
    <source>
        <dbReference type="Google" id="ProtNLM"/>
    </source>
</evidence>
<sequence>MAYPAKFPQLNRTELTDHARDVLVRVLRVAFPHRTFPDGPYERTADIILAEARGSTWLRVTLTQGLLTLDSLSDGDFRGLDESAATAVLRGIERTDFFGFIRRTAVLNLYDDPEVWEAVGYEGPSFDLGGYLHRGFDDLDWLPEPRIEEYDGDPLDPLPGPQRPRTGTSRVPVDVVHSSQPGDIAAQHDGVAR</sequence>
<proteinExistence type="predicted"/>
<reference evidence="3" key="1">
    <citation type="journal article" date="2019" name="Int. J. Syst. Evol. Microbiol.">
        <title>The Global Catalogue of Microorganisms (GCM) 10K type strain sequencing project: providing services to taxonomists for standard genome sequencing and annotation.</title>
        <authorList>
            <consortium name="The Broad Institute Genomics Platform"/>
            <consortium name="The Broad Institute Genome Sequencing Center for Infectious Disease"/>
            <person name="Wu L."/>
            <person name="Ma J."/>
        </authorList>
    </citation>
    <scope>NUCLEOTIDE SEQUENCE [LARGE SCALE GENOMIC DNA]</scope>
    <source>
        <strain evidence="3">JCM 16546</strain>
    </source>
</reference>
<accession>A0ABP7B3V1</accession>
<organism evidence="2 3">
    <name type="scientific">Microbacterium marinilacus</name>
    <dbReference type="NCBI Taxonomy" id="415209"/>
    <lineage>
        <taxon>Bacteria</taxon>
        <taxon>Bacillati</taxon>
        <taxon>Actinomycetota</taxon>
        <taxon>Actinomycetes</taxon>
        <taxon>Micrococcales</taxon>
        <taxon>Microbacteriaceae</taxon>
        <taxon>Microbacterium</taxon>
    </lineage>
</organism>
<dbReference type="EMBL" id="BAAAYV010000002">
    <property type="protein sequence ID" value="GAA3648492.1"/>
    <property type="molecule type" value="Genomic_DNA"/>
</dbReference>
<evidence type="ECO:0000313" key="3">
    <source>
        <dbReference type="Proteomes" id="UP001410795"/>
    </source>
</evidence>
<name>A0ABP7B3V1_9MICO</name>
<protein>
    <recommendedName>
        <fullName evidence="4">Gluconate 2-dehydrogenase subunit 3 family protein</fullName>
    </recommendedName>
</protein>
<keyword evidence="3" id="KW-1185">Reference proteome</keyword>
<gene>
    <name evidence="2" type="ORF">GCM10022202_05080</name>
</gene>
<evidence type="ECO:0000313" key="2">
    <source>
        <dbReference type="EMBL" id="GAA3648492.1"/>
    </source>
</evidence>
<dbReference type="Proteomes" id="UP001410795">
    <property type="component" value="Unassembled WGS sequence"/>
</dbReference>